<protein>
    <submittedName>
        <fullName evidence="1">Uncharacterized protein</fullName>
    </submittedName>
</protein>
<keyword evidence="2" id="KW-1185">Reference proteome</keyword>
<evidence type="ECO:0000313" key="1">
    <source>
        <dbReference type="EMBL" id="KAJ1171133.1"/>
    </source>
</evidence>
<dbReference type="EMBL" id="JANPWB010000007">
    <property type="protein sequence ID" value="KAJ1171133.1"/>
    <property type="molecule type" value="Genomic_DNA"/>
</dbReference>
<name>A0AAV7T3V9_PLEWA</name>
<gene>
    <name evidence="1" type="ORF">NDU88_003004</name>
</gene>
<accession>A0AAV7T3V9</accession>
<reference evidence="1" key="1">
    <citation type="journal article" date="2022" name="bioRxiv">
        <title>Sequencing and chromosome-scale assembly of the giantPleurodeles waltlgenome.</title>
        <authorList>
            <person name="Brown T."/>
            <person name="Elewa A."/>
            <person name="Iarovenko S."/>
            <person name="Subramanian E."/>
            <person name="Araus A.J."/>
            <person name="Petzold A."/>
            <person name="Susuki M."/>
            <person name="Suzuki K.-i.T."/>
            <person name="Hayashi T."/>
            <person name="Toyoda A."/>
            <person name="Oliveira C."/>
            <person name="Osipova E."/>
            <person name="Leigh N.D."/>
            <person name="Simon A."/>
            <person name="Yun M.H."/>
        </authorList>
    </citation>
    <scope>NUCLEOTIDE SEQUENCE</scope>
    <source>
        <strain evidence="1">20211129_DDA</strain>
        <tissue evidence="1">Liver</tissue>
    </source>
</reference>
<evidence type="ECO:0000313" key="2">
    <source>
        <dbReference type="Proteomes" id="UP001066276"/>
    </source>
</evidence>
<comment type="caution">
    <text evidence="1">The sequence shown here is derived from an EMBL/GenBank/DDBJ whole genome shotgun (WGS) entry which is preliminary data.</text>
</comment>
<dbReference type="Proteomes" id="UP001066276">
    <property type="component" value="Chromosome 4_1"/>
</dbReference>
<dbReference type="AlphaFoldDB" id="A0AAV7T3V9"/>
<organism evidence="1 2">
    <name type="scientific">Pleurodeles waltl</name>
    <name type="common">Iberian ribbed newt</name>
    <dbReference type="NCBI Taxonomy" id="8319"/>
    <lineage>
        <taxon>Eukaryota</taxon>
        <taxon>Metazoa</taxon>
        <taxon>Chordata</taxon>
        <taxon>Craniata</taxon>
        <taxon>Vertebrata</taxon>
        <taxon>Euteleostomi</taxon>
        <taxon>Amphibia</taxon>
        <taxon>Batrachia</taxon>
        <taxon>Caudata</taxon>
        <taxon>Salamandroidea</taxon>
        <taxon>Salamandridae</taxon>
        <taxon>Pleurodelinae</taxon>
        <taxon>Pleurodeles</taxon>
    </lineage>
</organism>
<proteinExistence type="predicted"/>
<sequence length="76" mass="8673">MILGVSTYFYADMAFLSFMGELGIFYSNDSLVELCTHASSSQYVTQLSFLYLRSLPFSFVLQFQLKTDYSNLGEKP</sequence>